<reference evidence="2" key="1">
    <citation type="journal article" date="2019" name="Sci. Rep.">
        <title>Draft genome of Tanacetum cinerariifolium, the natural source of mosquito coil.</title>
        <authorList>
            <person name="Yamashiro T."/>
            <person name="Shiraishi A."/>
            <person name="Satake H."/>
            <person name="Nakayama K."/>
        </authorList>
    </citation>
    <scope>NUCLEOTIDE SEQUENCE</scope>
</reference>
<feature type="region of interest" description="Disordered" evidence="1">
    <location>
        <begin position="184"/>
        <end position="235"/>
    </location>
</feature>
<evidence type="ECO:0000256" key="1">
    <source>
        <dbReference type="SAM" id="MobiDB-lite"/>
    </source>
</evidence>
<sequence length="235" mass="26460">MHKDDLFLDSKLVHLYPKDTRSDLPRTHLNFSRNVELTIRIVSRFSVLFINPISDIPPSMIHVTCALVYEQTPAPRKAASISLGFLVEIGCSGEGFFEVMGCLGYVYGGKWMVILFNCLHTFSKDHMFGKFPTHKGITIVSTCSAHHHLRYTLLKKQFESSVFSMAMQANSSYSSSAEQSLDMESESDEFVSHEEDEVSKETQNDFYFTTGRDEPFCGGADPIDSRSSRASVPLF</sequence>
<comment type="caution">
    <text evidence="2">The sequence shown here is derived from an EMBL/GenBank/DDBJ whole genome shotgun (WGS) entry which is preliminary data.</text>
</comment>
<protein>
    <submittedName>
        <fullName evidence="2">Uncharacterized protein</fullName>
    </submittedName>
</protein>
<organism evidence="2">
    <name type="scientific">Tanacetum cinerariifolium</name>
    <name type="common">Dalmatian daisy</name>
    <name type="synonym">Chrysanthemum cinerariifolium</name>
    <dbReference type="NCBI Taxonomy" id="118510"/>
    <lineage>
        <taxon>Eukaryota</taxon>
        <taxon>Viridiplantae</taxon>
        <taxon>Streptophyta</taxon>
        <taxon>Embryophyta</taxon>
        <taxon>Tracheophyta</taxon>
        <taxon>Spermatophyta</taxon>
        <taxon>Magnoliopsida</taxon>
        <taxon>eudicotyledons</taxon>
        <taxon>Gunneridae</taxon>
        <taxon>Pentapetalae</taxon>
        <taxon>asterids</taxon>
        <taxon>campanulids</taxon>
        <taxon>Asterales</taxon>
        <taxon>Asteraceae</taxon>
        <taxon>Asteroideae</taxon>
        <taxon>Anthemideae</taxon>
        <taxon>Anthemidinae</taxon>
        <taxon>Tanacetum</taxon>
    </lineage>
</organism>
<proteinExistence type="predicted"/>
<accession>A0A6L2JEM2</accession>
<dbReference type="AlphaFoldDB" id="A0A6L2JEM2"/>
<dbReference type="EMBL" id="BKCJ010000691">
    <property type="protein sequence ID" value="GEU35438.1"/>
    <property type="molecule type" value="Genomic_DNA"/>
</dbReference>
<feature type="compositionally biased region" description="Acidic residues" evidence="1">
    <location>
        <begin position="184"/>
        <end position="198"/>
    </location>
</feature>
<gene>
    <name evidence="2" type="ORF">Tci_007416</name>
</gene>
<evidence type="ECO:0000313" key="2">
    <source>
        <dbReference type="EMBL" id="GEU35438.1"/>
    </source>
</evidence>
<name>A0A6L2JEM2_TANCI</name>